<feature type="compositionally biased region" description="Gly residues" evidence="1">
    <location>
        <begin position="112"/>
        <end position="122"/>
    </location>
</feature>
<protein>
    <recommendedName>
        <fullName evidence="5">PE-PGRS family protein</fullName>
    </recommendedName>
</protein>
<sequence>MRSLANPFFSCLLLISTACTTTACDSTATGDGGLGGATTTSSDGGSDASGGGQGIGGSQLTGGGQGGDTGGDGNTGGTGGAGGDGTSTAASGAGGSGQGGAGGIGASASASGSGGSGQGGAGGIGTSASASGAGGSGQGGAGGIGTSASASGAGGSGQGGAGGIGTSASASGAGGSGQGGAGGIGTSVAASGAGGAGGSGQGGAGGIGTSVAASGAGGAGGSGQGGAGGMGGGSGTGGSSGFPSGTAFAVHGAVGDDFTRFGTFDAATYGFSLVAELPGIVSPGSEDVLDPDARTLSFTAALSHASPGDRSYVTIDIDTGDVLATPPFADGFNYPLHDPVTGNIVAIRWDHAAMMEEFGIVDVMTATFTPISTLPGILWISGPAVLDPIARTYSFWSSSNHVTVDIDTGDMLTVTPVPQMFINSHYDPVTGEVFALRFDADAGMTQLGTVDVMTATFTPFADLVDVASVATFALLNPVARTYSFGRGATAGEPPGTRYMSVDIDTGLVVSTAPITDWYTSVLALP</sequence>
<keyword evidence="2" id="KW-0732">Signal</keyword>
<keyword evidence="4" id="KW-1185">Reference proteome</keyword>
<evidence type="ECO:0000313" key="4">
    <source>
        <dbReference type="Proteomes" id="UP000067626"/>
    </source>
</evidence>
<evidence type="ECO:0008006" key="5">
    <source>
        <dbReference type="Google" id="ProtNLM"/>
    </source>
</evidence>
<dbReference type="KEGG" id="ccro:CMC5_066550"/>
<dbReference type="EMBL" id="CP012159">
    <property type="protein sequence ID" value="AKT42429.1"/>
    <property type="molecule type" value="Genomic_DNA"/>
</dbReference>
<dbReference type="PANTHER" id="PTHR40903:SF1">
    <property type="entry name" value="HYPHALLY REGULATED CELL WALL PROTEIN 3"/>
    <property type="match status" value="1"/>
</dbReference>
<dbReference type="PANTHER" id="PTHR40903">
    <property type="entry name" value="GLYCINE-RICH CELL WALL STRUCTURAL PROTEIN 1-LIKE"/>
    <property type="match status" value="1"/>
</dbReference>
<dbReference type="AlphaFoldDB" id="A0A0K1ENL5"/>
<accession>A0A0K1ENL5</accession>
<feature type="signal peptide" evidence="2">
    <location>
        <begin position="1"/>
        <end position="23"/>
    </location>
</feature>
<evidence type="ECO:0000256" key="1">
    <source>
        <dbReference type="SAM" id="MobiDB-lite"/>
    </source>
</evidence>
<feature type="chain" id="PRO_5005459745" description="PE-PGRS family protein" evidence="2">
    <location>
        <begin position="24"/>
        <end position="525"/>
    </location>
</feature>
<dbReference type="PROSITE" id="PS51257">
    <property type="entry name" value="PROKAR_LIPOPROTEIN"/>
    <property type="match status" value="1"/>
</dbReference>
<organism evidence="3 4">
    <name type="scientific">Chondromyces crocatus</name>
    <dbReference type="NCBI Taxonomy" id="52"/>
    <lineage>
        <taxon>Bacteria</taxon>
        <taxon>Pseudomonadati</taxon>
        <taxon>Myxococcota</taxon>
        <taxon>Polyangia</taxon>
        <taxon>Polyangiales</taxon>
        <taxon>Polyangiaceae</taxon>
        <taxon>Chondromyces</taxon>
    </lineage>
</organism>
<proteinExistence type="predicted"/>
<feature type="compositionally biased region" description="Gly residues" evidence="1">
    <location>
        <begin position="92"/>
        <end position="105"/>
    </location>
</feature>
<feature type="region of interest" description="Disordered" evidence="1">
    <location>
        <begin position="30"/>
        <end position="122"/>
    </location>
</feature>
<reference evidence="3 4" key="1">
    <citation type="submission" date="2015-07" db="EMBL/GenBank/DDBJ databases">
        <title>Genome analysis of myxobacterium Chondromyces crocatus Cm c5 reveals a high potential for natural compound synthesis and the genetic basis for the loss of fruiting body formation.</title>
        <authorList>
            <person name="Zaburannyi N."/>
            <person name="Bunk B."/>
            <person name="Maier J."/>
            <person name="Overmann J."/>
            <person name="Mueller R."/>
        </authorList>
    </citation>
    <scope>NUCLEOTIDE SEQUENCE [LARGE SCALE GENOMIC DNA]</scope>
    <source>
        <strain evidence="3 4">Cm c5</strain>
    </source>
</reference>
<name>A0A0K1ENL5_CHOCO</name>
<dbReference type="Proteomes" id="UP000067626">
    <property type="component" value="Chromosome"/>
</dbReference>
<dbReference type="RefSeq" id="WP_156339033.1">
    <property type="nucleotide sequence ID" value="NZ_CP012159.1"/>
</dbReference>
<dbReference type="PATRIC" id="fig|52.7.peg.7312"/>
<evidence type="ECO:0000313" key="3">
    <source>
        <dbReference type="EMBL" id="AKT42429.1"/>
    </source>
</evidence>
<gene>
    <name evidence="3" type="ORF">CMC5_066550</name>
</gene>
<feature type="compositionally biased region" description="Gly residues" evidence="1">
    <location>
        <begin position="47"/>
        <end position="85"/>
    </location>
</feature>
<feature type="compositionally biased region" description="Low complexity" evidence="1">
    <location>
        <begin position="37"/>
        <end position="46"/>
    </location>
</feature>
<feature type="region of interest" description="Disordered" evidence="1">
    <location>
        <begin position="216"/>
        <end position="238"/>
    </location>
</feature>
<evidence type="ECO:0000256" key="2">
    <source>
        <dbReference type="SAM" id="SignalP"/>
    </source>
</evidence>